<dbReference type="InterPro" id="IPR050796">
    <property type="entry name" value="SCF_F-box_component"/>
</dbReference>
<comment type="caution">
    <text evidence="2">The sequence shown here is derived from an EMBL/GenBank/DDBJ whole genome shotgun (WGS) entry which is preliminary data.</text>
</comment>
<keyword evidence="3" id="KW-1185">Reference proteome</keyword>
<evidence type="ECO:0000259" key="1">
    <source>
        <dbReference type="SMART" id="SM00256"/>
    </source>
</evidence>
<dbReference type="Gene3D" id="1.20.1280.50">
    <property type="match status" value="1"/>
</dbReference>
<dbReference type="InterPro" id="IPR006527">
    <property type="entry name" value="F-box-assoc_dom_typ1"/>
</dbReference>
<feature type="domain" description="F-box" evidence="1">
    <location>
        <begin position="7"/>
        <end position="46"/>
    </location>
</feature>
<protein>
    <recommendedName>
        <fullName evidence="1">F-box domain-containing protein</fullName>
    </recommendedName>
</protein>
<dbReference type="Pfam" id="PF04578">
    <property type="entry name" value="DUF594"/>
    <property type="match status" value="1"/>
</dbReference>
<dbReference type="EMBL" id="BPVZ01000004">
    <property type="protein sequence ID" value="GKU89946.1"/>
    <property type="molecule type" value="Genomic_DNA"/>
</dbReference>
<proteinExistence type="predicted"/>
<dbReference type="NCBIfam" id="TIGR01640">
    <property type="entry name" value="F_box_assoc_1"/>
    <property type="match status" value="1"/>
</dbReference>
<dbReference type="InterPro" id="IPR007658">
    <property type="entry name" value="DUF594"/>
</dbReference>
<dbReference type="InterPro" id="IPR036047">
    <property type="entry name" value="F-box-like_dom_sf"/>
</dbReference>
<dbReference type="Pfam" id="PF07734">
    <property type="entry name" value="FBA_1"/>
    <property type="match status" value="1"/>
</dbReference>
<gene>
    <name evidence="2" type="ORF">SLEP1_g4014</name>
</gene>
<dbReference type="PANTHER" id="PTHR31672:SF13">
    <property type="entry name" value="F-BOX PROTEIN CPR30-LIKE"/>
    <property type="match status" value="1"/>
</dbReference>
<dbReference type="Pfam" id="PF00646">
    <property type="entry name" value="F-box"/>
    <property type="match status" value="1"/>
</dbReference>
<organism evidence="2 3">
    <name type="scientific">Rubroshorea leprosula</name>
    <dbReference type="NCBI Taxonomy" id="152421"/>
    <lineage>
        <taxon>Eukaryota</taxon>
        <taxon>Viridiplantae</taxon>
        <taxon>Streptophyta</taxon>
        <taxon>Embryophyta</taxon>
        <taxon>Tracheophyta</taxon>
        <taxon>Spermatophyta</taxon>
        <taxon>Magnoliopsida</taxon>
        <taxon>eudicotyledons</taxon>
        <taxon>Gunneridae</taxon>
        <taxon>Pentapetalae</taxon>
        <taxon>rosids</taxon>
        <taxon>malvids</taxon>
        <taxon>Malvales</taxon>
        <taxon>Dipterocarpaceae</taxon>
        <taxon>Rubroshorea</taxon>
    </lineage>
</organism>
<evidence type="ECO:0000313" key="2">
    <source>
        <dbReference type="EMBL" id="GKU89946.1"/>
    </source>
</evidence>
<dbReference type="Proteomes" id="UP001054252">
    <property type="component" value="Unassembled WGS sequence"/>
</dbReference>
<sequence length="442" mass="51374">MASFNYLSEELIMEILSWLPADSLVRFKCLSKSWRSLIGHDWFVTKQLHNHVRSAPDDNLCILLRYRICSDQLDHEEGENVLSLLTYNDKMMLSTSKGGDSPYIVKPVTFSLYKDHQYAESWGSCDGIVFFFDTSYMRDTIVIANPIIGEFRILPESCICLIPSLYHDEDYLARVVDAVGLGYDLKSNDYKIVRVWEIESYSDSRQRFPERAEVYTLSTNSWREINNFVMEVEIDNVVMEACFTPMPSFERYWNGAYYWCVFCYERAGDTIRKHLIALFDMSDEVFRYIGLPKSCEEPNDNATMCYSLIELNGSLTLFHYPFQVQQKSFDIWGMDKFGVNGTWTKILCIGPLLGIETPLLFGKDDELLMENIEVQLASRLKQQYNHYPWKVMSKIWVELMCYATINCRPNVHAQQPSQAGELLTLVWLLVNHLDLGTETKPH</sequence>
<dbReference type="SMART" id="SM00256">
    <property type="entry name" value="FBOX"/>
    <property type="match status" value="1"/>
</dbReference>
<reference evidence="2 3" key="1">
    <citation type="journal article" date="2021" name="Commun. Biol.">
        <title>The genome of Shorea leprosula (Dipterocarpaceae) highlights the ecological relevance of drought in aseasonal tropical rainforests.</title>
        <authorList>
            <person name="Ng K.K.S."/>
            <person name="Kobayashi M.J."/>
            <person name="Fawcett J.A."/>
            <person name="Hatakeyama M."/>
            <person name="Paape T."/>
            <person name="Ng C.H."/>
            <person name="Ang C.C."/>
            <person name="Tnah L.H."/>
            <person name="Lee C.T."/>
            <person name="Nishiyama T."/>
            <person name="Sese J."/>
            <person name="O'Brien M.J."/>
            <person name="Copetti D."/>
            <person name="Mohd Noor M.I."/>
            <person name="Ong R.C."/>
            <person name="Putra M."/>
            <person name="Sireger I.Z."/>
            <person name="Indrioko S."/>
            <person name="Kosugi Y."/>
            <person name="Izuno A."/>
            <person name="Isagi Y."/>
            <person name="Lee S.L."/>
            <person name="Shimizu K.K."/>
        </authorList>
    </citation>
    <scope>NUCLEOTIDE SEQUENCE [LARGE SCALE GENOMIC DNA]</scope>
    <source>
        <strain evidence="2">214</strain>
    </source>
</reference>
<dbReference type="InterPro" id="IPR017451">
    <property type="entry name" value="F-box-assoc_interact_dom"/>
</dbReference>
<dbReference type="PANTHER" id="PTHR31672">
    <property type="entry name" value="BNACNNG10540D PROTEIN"/>
    <property type="match status" value="1"/>
</dbReference>
<dbReference type="AlphaFoldDB" id="A0AAV5HWZ3"/>
<accession>A0AAV5HWZ3</accession>
<name>A0AAV5HWZ3_9ROSI</name>
<dbReference type="CDD" id="cd22157">
    <property type="entry name" value="F-box_AtFBW1-like"/>
    <property type="match status" value="1"/>
</dbReference>
<dbReference type="InterPro" id="IPR001810">
    <property type="entry name" value="F-box_dom"/>
</dbReference>
<evidence type="ECO:0000313" key="3">
    <source>
        <dbReference type="Proteomes" id="UP001054252"/>
    </source>
</evidence>
<dbReference type="SUPFAM" id="SSF81383">
    <property type="entry name" value="F-box domain"/>
    <property type="match status" value="1"/>
</dbReference>